<protein>
    <recommendedName>
        <fullName evidence="3">3-oxoacyl-ACP synthase</fullName>
    </recommendedName>
</protein>
<dbReference type="RefSeq" id="WP_380745139.1">
    <property type="nucleotide sequence ID" value="NZ_JBHTLI010000001.1"/>
</dbReference>
<sequence length="201" mass="23146">MAKEFFISDWVHIRSNRILRNNEAVLESPEETGVDGFLKQAYKDLQIGFPKFHKMDRLCKLGILGSEVLIGKDTLSPDTAMVLSNKASSLDTDVNYRKSMESFPSPSLFVYTLPNIVLGEISIRYKLQSENVFFISEKFDASLIQLYGISLLENTKTPEVLCGWIDLHNEEYDVFLCRISEKGQHHFSERNLRKLYLLEND</sequence>
<comment type="caution">
    <text evidence="1">The sequence shown here is derived from an EMBL/GenBank/DDBJ whole genome shotgun (WGS) entry which is preliminary data.</text>
</comment>
<keyword evidence="2" id="KW-1185">Reference proteome</keyword>
<dbReference type="Proteomes" id="UP001597131">
    <property type="component" value="Unassembled WGS sequence"/>
</dbReference>
<organism evidence="1 2">
    <name type="scientific">Salegentibacter chungangensis</name>
    <dbReference type="NCBI Taxonomy" id="1335724"/>
    <lineage>
        <taxon>Bacteria</taxon>
        <taxon>Pseudomonadati</taxon>
        <taxon>Bacteroidota</taxon>
        <taxon>Flavobacteriia</taxon>
        <taxon>Flavobacteriales</taxon>
        <taxon>Flavobacteriaceae</taxon>
        <taxon>Salegentibacter</taxon>
    </lineage>
</organism>
<evidence type="ECO:0008006" key="3">
    <source>
        <dbReference type="Google" id="ProtNLM"/>
    </source>
</evidence>
<proteinExistence type="predicted"/>
<evidence type="ECO:0000313" key="2">
    <source>
        <dbReference type="Proteomes" id="UP001597131"/>
    </source>
</evidence>
<dbReference type="EMBL" id="JBHTLI010000001">
    <property type="protein sequence ID" value="MFD1095976.1"/>
    <property type="molecule type" value="Genomic_DNA"/>
</dbReference>
<evidence type="ECO:0000313" key="1">
    <source>
        <dbReference type="EMBL" id="MFD1095976.1"/>
    </source>
</evidence>
<gene>
    <name evidence="1" type="ORF">ACFQ3Q_09460</name>
</gene>
<accession>A0ABW3NUE4</accession>
<name>A0ABW3NUE4_9FLAO</name>
<reference evidence="2" key="1">
    <citation type="journal article" date="2019" name="Int. J. Syst. Evol. Microbiol.">
        <title>The Global Catalogue of Microorganisms (GCM) 10K type strain sequencing project: providing services to taxonomists for standard genome sequencing and annotation.</title>
        <authorList>
            <consortium name="The Broad Institute Genomics Platform"/>
            <consortium name="The Broad Institute Genome Sequencing Center for Infectious Disease"/>
            <person name="Wu L."/>
            <person name="Ma J."/>
        </authorList>
    </citation>
    <scope>NUCLEOTIDE SEQUENCE [LARGE SCALE GENOMIC DNA]</scope>
    <source>
        <strain evidence="2">CCUG 64793</strain>
    </source>
</reference>